<gene>
    <name evidence="1" type="ORF">PCON_02440</name>
</gene>
<keyword evidence="2" id="KW-1185">Reference proteome</keyword>
<dbReference type="EMBL" id="HF936282">
    <property type="protein sequence ID" value="CCX15968.1"/>
    <property type="molecule type" value="Genomic_DNA"/>
</dbReference>
<dbReference type="AlphaFoldDB" id="U4LAK1"/>
<dbReference type="Proteomes" id="UP000018144">
    <property type="component" value="Unassembled WGS sequence"/>
</dbReference>
<name>U4LAK1_PYROM</name>
<evidence type="ECO:0000313" key="1">
    <source>
        <dbReference type="EMBL" id="CCX15968.1"/>
    </source>
</evidence>
<organism evidence="1 2">
    <name type="scientific">Pyronema omphalodes (strain CBS 100304)</name>
    <name type="common">Pyronema confluens</name>
    <dbReference type="NCBI Taxonomy" id="1076935"/>
    <lineage>
        <taxon>Eukaryota</taxon>
        <taxon>Fungi</taxon>
        <taxon>Dikarya</taxon>
        <taxon>Ascomycota</taxon>
        <taxon>Pezizomycotina</taxon>
        <taxon>Pezizomycetes</taxon>
        <taxon>Pezizales</taxon>
        <taxon>Pyronemataceae</taxon>
        <taxon>Pyronema</taxon>
    </lineage>
</organism>
<evidence type="ECO:0000313" key="2">
    <source>
        <dbReference type="Proteomes" id="UP000018144"/>
    </source>
</evidence>
<proteinExistence type="predicted"/>
<sequence>MMIRDPGDASSEDALTCKFNFGPTTTSRSMTSVVVINLVVKYSYRAIRVFMVRYSC</sequence>
<protein>
    <submittedName>
        <fullName evidence="1">Uncharacterized protein</fullName>
    </submittedName>
</protein>
<reference evidence="1 2" key="1">
    <citation type="journal article" date="2013" name="PLoS Genet.">
        <title>The genome and development-dependent transcriptomes of Pyronema confluens: a window into fungal evolution.</title>
        <authorList>
            <person name="Traeger S."/>
            <person name="Altegoer F."/>
            <person name="Freitag M."/>
            <person name="Gabaldon T."/>
            <person name="Kempken F."/>
            <person name="Kumar A."/>
            <person name="Marcet-Houben M."/>
            <person name="Poggeler S."/>
            <person name="Stajich J.E."/>
            <person name="Nowrousian M."/>
        </authorList>
    </citation>
    <scope>NUCLEOTIDE SEQUENCE [LARGE SCALE GENOMIC DNA]</scope>
    <source>
        <strain evidence="2">CBS 100304</strain>
        <tissue evidence="1">Vegetative mycelium</tissue>
    </source>
</reference>
<accession>U4LAK1</accession>